<proteinExistence type="predicted"/>
<accession>A0ABS4EIM0</accession>
<sequence>MTPIKQQPAKGGTLSRLKRDLLYHAPRLLGGWLSARSLPRLALATLKIADSNGPATLKMLRQLERTSRLSGQFTAAEEYRLRRQNGELINYAKTKNFQSIFERLAQLEKVEQPAPIEVGRLISREIVTEGGRRVLLKAARAVRKKHPRSVYLIHIVTMCEAMQGDYRKASQTLVRELARPHLADNPKEKRRFTALRNCWRTVDQIARDQMDFADDSSSTSTVVEASDTKADLQSGSLLGDGEQSLETASYVNIAEGAEAAPESQAQALPESTRQLLRFKEHYLQGRLHSEYLEACDRDFQEAPTLIAKLHVIGEMLRQGVRRVTSYADAYDLARTRMLELVAEHEGIFGRNVRKAGGQRQVVSELCMMLNLSRKLGLAEESAQIIRRCLTLSKKPGYQPLIWAAAAEISAEAEDMRHANKIISNVSHILPLRALDIKSYFRWAKSSGRYKDAVAMFDKLPENFRVMPCCLEYVNIAERQGRFKQALDIVYDIHGQMLSEPGRFSPTLSYQLINRIGELKFLDKTAKIFASVPQPRRPKGVVLVSPRNISQLRLYPIKVLVEMKKQGWAVIPTVEGLLPIEKTGIRAIDAMNGAVMRMSAIHPSRAKILPDVSDFTFEPAKGSLRWGDMDLSHPIWEDAAINRRCYNVDYGCPSLQRYISGLASWTRCTARVLDYAHAIQQETGLRFATMSLYNNRLPDSLHRFFCEQRGNPDTFFFLHAANGYQNYFTNFSTNVSQRLVLRNMTRHKNVRSASFPVPENFERYYQDRRFQAPEMLERFENVTKVKRSTSGVKTLPPEAVEAREKIAAWRAKGGKVACAFGKVVCDSGLPFDGGPAHTSMKDWINNCVEAVDGSNTLLLIKPHPHEINNEIATFPNEFFADLIENPSSENVMVLGHRWFDMHDMKDLIDVGLIYNGTTTIELGIMGIPCILAGHFAPIDYPIGHPVPKNRADFERMLRFESPIVAARDIRERAACWLEYMASESFTLPYRYHTRPVTNKTLYPPIWYQEDLKKRRDPAVRELTARALGTGREPGAEEVAAFPEPAMQLSA</sequence>
<gene>
    <name evidence="1" type="ORF">J2Z75_001287</name>
</gene>
<keyword evidence="2" id="KW-1185">Reference proteome</keyword>
<organism evidence="1 2">
    <name type="scientific">Rhizobium herbae</name>
    <dbReference type="NCBI Taxonomy" id="508661"/>
    <lineage>
        <taxon>Bacteria</taxon>
        <taxon>Pseudomonadati</taxon>
        <taxon>Pseudomonadota</taxon>
        <taxon>Alphaproteobacteria</taxon>
        <taxon>Hyphomicrobiales</taxon>
        <taxon>Rhizobiaceae</taxon>
        <taxon>Rhizobium/Agrobacterium group</taxon>
        <taxon>Rhizobium</taxon>
    </lineage>
</organism>
<evidence type="ECO:0000313" key="1">
    <source>
        <dbReference type="EMBL" id="MBP1857791.1"/>
    </source>
</evidence>
<name>A0ABS4EIM0_9HYPH</name>
<dbReference type="RefSeq" id="WP_209849405.1">
    <property type="nucleotide sequence ID" value="NZ_JAGGJV010000002.1"/>
</dbReference>
<comment type="caution">
    <text evidence="1">The sequence shown here is derived from an EMBL/GenBank/DDBJ whole genome shotgun (WGS) entry which is preliminary data.</text>
</comment>
<protein>
    <submittedName>
        <fullName evidence="1">Tetratricopeptide (TPR) repeat protein</fullName>
    </submittedName>
</protein>
<dbReference type="Proteomes" id="UP000823786">
    <property type="component" value="Unassembled WGS sequence"/>
</dbReference>
<evidence type="ECO:0000313" key="2">
    <source>
        <dbReference type="Proteomes" id="UP000823786"/>
    </source>
</evidence>
<reference evidence="1 2" key="1">
    <citation type="submission" date="2021-03" db="EMBL/GenBank/DDBJ databases">
        <title>Genomic Encyclopedia of Type Strains, Phase IV (KMG-IV): sequencing the most valuable type-strain genomes for metagenomic binning, comparative biology and taxonomic classification.</title>
        <authorList>
            <person name="Goeker M."/>
        </authorList>
    </citation>
    <scope>NUCLEOTIDE SEQUENCE [LARGE SCALE GENOMIC DNA]</scope>
    <source>
        <strain evidence="1 2">DSM 26427</strain>
    </source>
</reference>
<dbReference type="EMBL" id="JAGGJV010000002">
    <property type="protein sequence ID" value="MBP1857791.1"/>
    <property type="molecule type" value="Genomic_DNA"/>
</dbReference>